<comment type="caution">
    <text evidence="3">The sequence shown here is derived from an EMBL/GenBank/DDBJ whole genome shotgun (WGS) entry which is preliminary data.</text>
</comment>
<reference evidence="3 4" key="1">
    <citation type="submission" date="2016-07" db="EMBL/GenBank/DDBJ databases">
        <title>Pervasive Adenine N6-methylation of Active Genes in Fungi.</title>
        <authorList>
            <consortium name="DOE Joint Genome Institute"/>
            <person name="Mondo S.J."/>
            <person name="Dannebaum R.O."/>
            <person name="Kuo R.C."/>
            <person name="Labutti K."/>
            <person name="Haridas S."/>
            <person name="Kuo A."/>
            <person name="Salamov A."/>
            <person name="Ahrendt S.R."/>
            <person name="Lipzen A."/>
            <person name="Sullivan W."/>
            <person name="Andreopoulos W.B."/>
            <person name="Clum A."/>
            <person name="Lindquist E."/>
            <person name="Daum C."/>
            <person name="Ramamoorthy G.K."/>
            <person name="Gryganskyi A."/>
            <person name="Culley D."/>
            <person name="Magnuson J.K."/>
            <person name="James T.Y."/>
            <person name="O'Malley M.A."/>
            <person name="Stajich J.E."/>
            <person name="Spatafora J.W."/>
            <person name="Visel A."/>
            <person name="Grigoriev I.V."/>
        </authorList>
    </citation>
    <scope>NUCLEOTIDE SEQUENCE [LARGE SCALE GENOMIC DNA]</scope>
    <source>
        <strain evidence="3 4">PL171</strain>
    </source>
</reference>
<dbReference type="EMBL" id="MCFL01000007">
    <property type="protein sequence ID" value="ORZ38803.1"/>
    <property type="molecule type" value="Genomic_DNA"/>
</dbReference>
<dbReference type="Proteomes" id="UP000193411">
    <property type="component" value="Unassembled WGS sequence"/>
</dbReference>
<dbReference type="PANTHER" id="PTHR11604:SF2">
    <property type="entry name" value="PROFILIN-4"/>
    <property type="match status" value="1"/>
</dbReference>
<accession>A0A1Y2HYI5</accession>
<dbReference type="InterPro" id="IPR036140">
    <property type="entry name" value="PFN_sf"/>
</dbReference>
<evidence type="ECO:0000256" key="1">
    <source>
        <dbReference type="ARBA" id="ARBA00010058"/>
    </source>
</evidence>
<sequence>MNALLSESLLQTHCFSHAAIIKRKDLVIKARTPDWPIARDELDKVMALFDQPSVAREQGVTLGGCPYRVVRADQTSIYGKVDDEGVNTLRTLGMAPTRILGQKETQLVGIVGGGGGGNLTVNGGGNAAGVKASGQNLGGQGASVQSPSSAGGAGQEQASERSDKDKTVVEVIRPPISSSFASKRYDGIIVCRTGMYVLVGVYDRHPGMAVEAMERLADWFRSKHR</sequence>
<dbReference type="AlphaFoldDB" id="A0A1Y2HYI5"/>
<dbReference type="Gene3D" id="3.30.450.30">
    <property type="entry name" value="Dynein light chain 2a, cytoplasmic"/>
    <property type="match status" value="1"/>
</dbReference>
<proteinExistence type="inferred from homology"/>
<evidence type="ECO:0000256" key="2">
    <source>
        <dbReference type="SAM" id="MobiDB-lite"/>
    </source>
</evidence>
<evidence type="ECO:0000313" key="4">
    <source>
        <dbReference type="Proteomes" id="UP000193411"/>
    </source>
</evidence>
<comment type="similarity">
    <text evidence="1">Belongs to the profilin family.</text>
</comment>
<dbReference type="InterPro" id="IPR005455">
    <property type="entry name" value="PFN_euk"/>
</dbReference>
<organism evidence="3 4">
    <name type="scientific">Catenaria anguillulae PL171</name>
    <dbReference type="NCBI Taxonomy" id="765915"/>
    <lineage>
        <taxon>Eukaryota</taxon>
        <taxon>Fungi</taxon>
        <taxon>Fungi incertae sedis</taxon>
        <taxon>Blastocladiomycota</taxon>
        <taxon>Blastocladiomycetes</taxon>
        <taxon>Blastocladiales</taxon>
        <taxon>Catenariaceae</taxon>
        <taxon>Catenaria</taxon>
    </lineage>
</organism>
<protein>
    <recommendedName>
        <fullName evidence="5">Profilin</fullName>
    </recommendedName>
</protein>
<dbReference type="GO" id="GO:0005938">
    <property type="term" value="C:cell cortex"/>
    <property type="evidence" value="ECO:0007669"/>
    <property type="project" value="TreeGrafter"/>
</dbReference>
<keyword evidence="4" id="KW-1185">Reference proteome</keyword>
<dbReference type="PANTHER" id="PTHR11604">
    <property type="entry name" value="PROFILIN"/>
    <property type="match status" value="1"/>
</dbReference>
<name>A0A1Y2HYI5_9FUNG</name>
<feature type="compositionally biased region" description="Basic and acidic residues" evidence="2">
    <location>
        <begin position="158"/>
        <end position="168"/>
    </location>
</feature>
<evidence type="ECO:0000313" key="3">
    <source>
        <dbReference type="EMBL" id="ORZ38803.1"/>
    </source>
</evidence>
<dbReference type="GO" id="GO:0003785">
    <property type="term" value="F:actin monomer binding"/>
    <property type="evidence" value="ECO:0007669"/>
    <property type="project" value="TreeGrafter"/>
</dbReference>
<gene>
    <name evidence="3" type="ORF">BCR44DRAFT_34952</name>
</gene>
<dbReference type="SUPFAM" id="SSF55770">
    <property type="entry name" value="Profilin (actin-binding protein)"/>
    <property type="match status" value="2"/>
</dbReference>
<dbReference type="InterPro" id="IPR048278">
    <property type="entry name" value="PFN"/>
</dbReference>
<dbReference type="Pfam" id="PF00235">
    <property type="entry name" value="Profilin"/>
    <property type="match status" value="1"/>
</dbReference>
<dbReference type="OrthoDB" id="421374at2759"/>
<feature type="region of interest" description="Disordered" evidence="2">
    <location>
        <begin position="132"/>
        <end position="170"/>
    </location>
</feature>
<dbReference type="STRING" id="765915.A0A1Y2HYI5"/>
<evidence type="ECO:0008006" key="5">
    <source>
        <dbReference type="Google" id="ProtNLM"/>
    </source>
</evidence>